<sequence length="208" mass="22008">MKFNQITVKASVLATLSAALLLAAAPASAHCDGVDGPVIKAAQQALDTGNVNRVLIWVQASDQAQIKEAFRKTLDVRQLNPAAKKLADYSFFETLVRVHRAGEGAPYTGIQPAGRDLGPAVVAGDKALETGSVEPLANLLTKAVHKSVGGQFKDVIAKKNFKVDDVAAGQEYVKAYVGYIHSVERIYEATEGPAHGDAKESPAAAHQH</sequence>
<dbReference type="EMBL" id="CP000267">
    <property type="protein sequence ID" value="ABD71845.1"/>
    <property type="molecule type" value="Genomic_DNA"/>
</dbReference>
<feature type="chain" id="PRO_5004200369" evidence="1">
    <location>
        <begin position="30"/>
        <end position="208"/>
    </location>
</feature>
<accession>Q21QV8</accession>
<dbReference type="InterPro" id="IPR045613">
    <property type="entry name" value="DUF6448"/>
</dbReference>
<organism evidence="2 3">
    <name type="scientific">Albidiferax ferrireducens (strain ATCC BAA-621 / DSM 15236 / T118)</name>
    <name type="common">Rhodoferax ferrireducens</name>
    <dbReference type="NCBI Taxonomy" id="338969"/>
    <lineage>
        <taxon>Bacteria</taxon>
        <taxon>Pseudomonadati</taxon>
        <taxon>Pseudomonadota</taxon>
        <taxon>Betaproteobacteria</taxon>
        <taxon>Burkholderiales</taxon>
        <taxon>Comamonadaceae</taxon>
        <taxon>Rhodoferax</taxon>
    </lineage>
</organism>
<dbReference type="Proteomes" id="UP000008332">
    <property type="component" value="Chromosome"/>
</dbReference>
<dbReference type="Pfam" id="PF20046">
    <property type="entry name" value="DUF6448"/>
    <property type="match status" value="1"/>
</dbReference>
<gene>
    <name evidence="2" type="ordered locus">Rfer_4149</name>
</gene>
<dbReference type="AlphaFoldDB" id="Q21QV8"/>
<dbReference type="OrthoDB" id="2168082at2"/>
<name>Q21QV8_ALBFT</name>
<keyword evidence="1" id="KW-0732">Signal</keyword>
<evidence type="ECO:0000313" key="2">
    <source>
        <dbReference type="EMBL" id="ABD71845.1"/>
    </source>
</evidence>
<feature type="signal peptide" evidence="1">
    <location>
        <begin position="1"/>
        <end position="29"/>
    </location>
</feature>
<protein>
    <submittedName>
        <fullName evidence="2">Uncharacterized protein</fullName>
    </submittedName>
</protein>
<evidence type="ECO:0000256" key="1">
    <source>
        <dbReference type="SAM" id="SignalP"/>
    </source>
</evidence>
<dbReference type="KEGG" id="rfr:Rfer_4149"/>
<reference evidence="3" key="1">
    <citation type="submission" date="2006-02" db="EMBL/GenBank/DDBJ databases">
        <title>Complete sequence of chromosome of Rhodoferax ferrireducens DSM 15236.</title>
        <authorList>
            <person name="Copeland A."/>
            <person name="Lucas S."/>
            <person name="Lapidus A."/>
            <person name="Barry K."/>
            <person name="Detter J.C."/>
            <person name="Glavina del Rio T."/>
            <person name="Hammon N."/>
            <person name="Israni S."/>
            <person name="Pitluck S."/>
            <person name="Brettin T."/>
            <person name="Bruce D."/>
            <person name="Han C."/>
            <person name="Tapia R."/>
            <person name="Gilna P."/>
            <person name="Kiss H."/>
            <person name="Schmutz J."/>
            <person name="Larimer F."/>
            <person name="Land M."/>
            <person name="Kyrpides N."/>
            <person name="Ivanova N."/>
            <person name="Richardson P."/>
        </authorList>
    </citation>
    <scope>NUCLEOTIDE SEQUENCE [LARGE SCALE GENOMIC DNA]</scope>
    <source>
        <strain evidence="3">ATCC BAA-621 / DSM 15236 / T118</strain>
    </source>
</reference>
<dbReference type="STRING" id="338969.Rfer_4149"/>
<dbReference type="HOGENOM" id="CLU_102544_0_0_4"/>
<evidence type="ECO:0000313" key="3">
    <source>
        <dbReference type="Proteomes" id="UP000008332"/>
    </source>
</evidence>
<proteinExistence type="predicted"/>
<keyword evidence="3" id="KW-1185">Reference proteome</keyword>
<dbReference type="eggNOG" id="ENOG5031KIR">
    <property type="taxonomic scope" value="Bacteria"/>
</dbReference>